<organism evidence="2 3">
    <name type="scientific">Branchiostoma lanceolatum</name>
    <name type="common">Common lancelet</name>
    <name type="synonym">Amphioxus lanceolatum</name>
    <dbReference type="NCBI Taxonomy" id="7740"/>
    <lineage>
        <taxon>Eukaryota</taxon>
        <taxon>Metazoa</taxon>
        <taxon>Chordata</taxon>
        <taxon>Cephalochordata</taxon>
        <taxon>Leptocardii</taxon>
        <taxon>Amphioxiformes</taxon>
        <taxon>Branchiostomatidae</taxon>
        <taxon>Branchiostoma</taxon>
    </lineage>
</organism>
<dbReference type="OrthoDB" id="676979at2759"/>
<gene>
    <name evidence="2" type="primary">Hypp7971</name>
    <name evidence="2" type="ORF">BLAG_LOCUS9249</name>
</gene>
<proteinExistence type="predicted"/>
<sequence length="99" mass="10851">MASTSQHGAEANPRRAGMDGEEEAEGPNVYLDLNDKSRLSASKIPDPLPRTHTYVNSNISSRPKGTEMPRSGAPSDPQRQTSRMDEEVEGPNIYLNLNL</sequence>
<dbReference type="EMBL" id="OV696701">
    <property type="protein sequence ID" value="CAH1247633.1"/>
    <property type="molecule type" value="Genomic_DNA"/>
</dbReference>
<reference evidence="2" key="1">
    <citation type="submission" date="2022-01" db="EMBL/GenBank/DDBJ databases">
        <authorList>
            <person name="Braso-Vives M."/>
        </authorList>
    </citation>
    <scope>NUCLEOTIDE SEQUENCE</scope>
</reference>
<feature type="region of interest" description="Disordered" evidence="1">
    <location>
        <begin position="1"/>
        <end position="99"/>
    </location>
</feature>
<name>A0A8J9Z4L4_BRALA</name>
<evidence type="ECO:0000313" key="3">
    <source>
        <dbReference type="Proteomes" id="UP000838412"/>
    </source>
</evidence>
<feature type="compositionally biased region" description="Polar residues" evidence="1">
    <location>
        <begin position="53"/>
        <end position="63"/>
    </location>
</feature>
<accession>A0A8J9Z4L4</accession>
<evidence type="ECO:0000313" key="2">
    <source>
        <dbReference type="EMBL" id="CAH1247633.1"/>
    </source>
</evidence>
<dbReference type="Proteomes" id="UP000838412">
    <property type="component" value="Chromosome 16"/>
</dbReference>
<evidence type="ECO:0000256" key="1">
    <source>
        <dbReference type="SAM" id="MobiDB-lite"/>
    </source>
</evidence>
<keyword evidence="3" id="KW-1185">Reference proteome</keyword>
<dbReference type="AlphaFoldDB" id="A0A8J9Z4L4"/>
<protein>
    <submittedName>
        <fullName evidence="2">Hypp7971 protein</fullName>
    </submittedName>
</protein>